<gene>
    <name evidence="2" type="ORF">SAMN05878391_1220</name>
</gene>
<sequence>MIRILISSVIIGTVTGLVLLLFFAYIQMLTGIGLMNLLLDIDFIYAGSLSLFTEILLHLLTSVIIALILKTVHVHKRWWYLPVVIMMLLITVALYFILQWAGNTSISDNSIGFILWVIFHIGYFELIYYMHKSGY</sequence>
<dbReference type="RefSeq" id="WP_143544291.1">
    <property type="nucleotide sequence ID" value="NZ_OBQF01000002.1"/>
</dbReference>
<keyword evidence="1" id="KW-0812">Transmembrane</keyword>
<keyword evidence="1" id="KW-0472">Membrane</keyword>
<evidence type="ECO:0000256" key="1">
    <source>
        <dbReference type="SAM" id="Phobius"/>
    </source>
</evidence>
<dbReference type="AlphaFoldDB" id="A0A285UH70"/>
<proteinExistence type="predicted"/>
<evidence type="ECO:0000313" key="3">
    <source>
        <dbReference type="Proteomes" id="UP000219412"/>
    </source>
</evidence>
<dbReference type="OrthoDB" id="2418166at2"/>
<feature type="transmembrane region" description="Helical" evidence="1">
    <location>
        <begin position="110"/>
        <end position="130"/>
    </location>
</feature>
<evidence type="ECO:0000313" key="2">
    <source>
        <dbReference type="EMBL" id="SOC41027.1"/>
    </source>
</evidence>
<feature type="transmembrane region" description="Helical" evidence="1">
    <location>
        <begin position="46"/>
        <end position="69"/>
    </location>
</feature>
<keyword evidence="1" id="KW-1133">Transmembrane helix</keyword>
<dbReference type="EMBL" id="OBQF01000002">
    <property type="protein sequence ID" value="SOC41027.1"/>
    <property type="molecule type" value="Genomic_DNA"/>
</dbReference>
<feature type="transmembrane region" description="Helical" evidence="1">
    <location>
        <begin position="5"/>
        <end position="26"/>
    </location>
</feature>
<organism evidence="2 3">
    <name type="scientific">Salinicoccus kekensis</name>
    <dbReference type="NCBI Taxonomy" id="714307"/>
    <lineage>
        <taxon>Bacteria</taxon>
        <taxon>Bacillati</taxon>
        <taxon>Bacillota</taxon>
        <taxon>Bacilli</taxon>
        <taxon>Bacillales</taxon>
        <taxon>Staphylococcaceae</taxon>
        <taxon>Salinicoccus</taxon>
    </lineage>
</organism>
<feature type="transmembrane region" description="Helical" evidence="1">
    <location>
        <begin position="78"/>
        <end position="98"/>
    </location>
</feature>
<protein>
    <submittedName>
        <fullName evidence="2">Uncharacterized protein</fullName>
    </submittedName>
</protein>
<keyword evidence="3" id="KW-1185">Reference proteome</keyword>
<dbReference type="Proteomes" id="UP000219412">
    <property type="component" value="Unassembled WGS sequence"/>
</dbReference>
<name>A0A285UH70_9STAP</name>
<reference evidence="3" key="1">
    <citation type="submission" date="2017-08" db="EMBL/GenBank/DDBJ databases">
        <authorList>
            <person name="Varghese N."/>
            <person name="Submissions S."/>
        </authorList>
    </citation>
    <scope>NUCLEOTIDE SEQUENCE [LARGE SCALE GENOMIC DNA]</scope>
    <source>
        <strain evidence="3">DSM 23173</strain>
    </source>
</reference>
<accession>A0A285UH70</accession>